<dbReference type="InterPro" id="IPR021457">
    <property type="entry name" value="DUF3108"/>
</dbReference>
<feature type="chain" id="PRO_5020396692" evidence="1">
    <location>
        <begin position="23"/>
        <end position="235"/>
    </location>
</feature>
<dbReference type="Proteomes" id="UP000294914">
    <property type="component" value="Unassembled WGS sequence"/>
</dbReference>
<keyword evidence="1" id="KW-0732">Signal</keyword>
<organism evidence="2 3">
    <name type="scientific">Thiohalophilus thiocyanatoxydans</name>
    <dbReference type="NCBI Taxonomy" id="381308"/>
    <lineage>
        <taxon>Bacteria</taxon>
        <taxon>Pseudomonadati</taxon>
        <taxon>Pseudomonadota</taxon>
        <taxon>Gammaproteobacteria</taxon>
        <taxon>Thiohalomonadales</taxon>
        <taxon>Thiohalophilaceae</taxon>
        <taxon>Thiohalophilus</taxon>
    </lineage>
</organism>
<feature type="signal peptide" evidence="1">
    <location>
        <begin position="1"/>
        <end position="22"/>
    </location>
</feature>
<evidence type="ECO:0000256" key="1">
    <source>
        <dbReference type="SAM" id="SignalP"/>
    </source>
</evidence>
<accession>A0A4R8ILD0</accession>
<protein>
    <submittedName>
        <fullName evidence="2">Uncharacterized protein DUF3108</fullName>
    </submittedName>
</protein>
<name>A0A4R8ILD0_9GAMM</name>
<keyword evidence="3" id="KW-1185">Reference proteome</keyword>
<dbReference type="EMBL" id="SOQX01000003">
    <property type="protein sequence ID" value="TDY01601.1"/>
    <property type="molecule type" value="Genomic_DNA"/>
</dbReference>
<dbReference type="AlphaFoldDB" id="A0A4R8ILD0"/>
<evidence type="ECO:0000313" key="2">
    <source>
        <dbReference type="EMBL" id="TDY01601.1"/>
    </source>
</evidence>
<proteinExistence type="predicted"/>
<reference evidence="2 3" key="1">
    <citation type="submission" date="2019-03" db="EMBL/GenBank/DDBJ databases">
        <title>Genomic Encyclopedia of Type Strains, Phase IV (KMG-IV): sequencing the most valuable type-strain genomes for metagenomic binning, comparative biology and taxonomic classification.</title>
        <authorList>
            <person name="Goeker M."/>
        </authorList>
    </citation>
    <scope>NUCLEOTIDE SEQUENCE [LARGE SCALE GENOMIC DNA]</scope>
    <source>
        <strain evidence="2 3">DSM 16326</strain>
    </source>
</reference>
<sequence length="235" mass="27515">MNSILRALLISLLVSLPLTANAELPALDFEYSVSKNDFRLGSTQRQLKQTGDNDYTVQALTKAEGVAALFVSDTVRETSRFQLIEGRIQPLHYRYHKDGKDPETFEVDYDREAQLLRHSRLDETPPLQENDQDLITFQLAMMRDLQQSVRKLEYRIADKKRIENYSLIPRGEKVFDTEMGKLHTVVMEYYDQKRNRTYTFWCAKELDYLPYQSRRIDDDGDTITLKLSRYNGKSL</sequence>
<dbReference type="OrthoDB" id="6007799at2"/>
<gene>
    <name evidence="2" type="ORF">EDC23_1490</name>
</gene>
<comment type="caution">
    <text evidence="2">The sequence shown here is derived from an EMBL/GenBank/DDBJ whole genome shotgun (WGS) entry which is preliminary data.</text>
</comment>
<evidence type="ECO:0000313" key="3">
    <source>
        <dbReference type="Proteomes" id="UP000294914"/>
    </source>
</evidence>
<dbReference type="RefSeq" id="WP_134082808.1">
    <property type="nucleotide sequence ID" value="NZ_SOQX01000003.1"/>
</dbReference>
<dbReference type="Pfam" id="PF11306">
    <property type="entry name" value="DUF3108"/>
    <property type="match status" value="1"/>
</dbReference>